<dbReference type="InterPro" id="IPR017452">
    <property type="entry name" value="GPCR_Rhodpsn_7TM"/>
</dbReference>
<evidence type="ECO:0000256" key="2">
    <source>
        <dbReference type="ARBA" id="ARBA00022692"/>
    </source>
</evidence>
<dbReference type="Proteomes" id="UP000014760">
    <property type="component" value="Unassembled WGS sequence"/>
</dbReference>
<dbReference type="EMBL" id="KB308905">
    <property type="protein sequence ID" value="ELT96128.1"/>
    <property type="molecule type" value="Genomic_DNA"/>
</dbReference>
<dbReference type="CDD" id="cd14978">
    <property type="entry name" value="7tmA_FMRFamide_R-like"/>
    <property type="match status" value="1"/>
</dbReference>
<keyword evidence="2 5" id="KW-0812">Transmembrane</keyword>
<dbReference type="EMBL" id="AMQN01011498">
    <property type="status" value="NOT_ANNOTATED_CDS"/>
    <property type="molecule type" value="Genomic_DNA"/>
</dbReference>
<dbReference type="AlphaFoldDB" id="R7TQD3"/>
<feature type="transmembrane region" description="Helical" evidence="5">
    <location>
        <begin position="332"/>
        <end position="355"/>
    </location>
</feature>
<evidence type="ECO:0000313" key="8">
    <source>
        <dbReference type="EnsemblMetazoa" id="CapteP208770"/>
    </source>
</evidence>
<dbReference type="Gene3D" id="1.20.1070.10">
    <property type="entry name" value="Rhodopsin 7-helix transmembrane proteins"/>
    <property type="match status" value="1"/>
</dbReference>
<dbReference type="PROSITE" id="PS50262">
    <property type="entry name" value="G_PROTEIN_RECEP_F1_2"/>
    <property type="match status" value="1"/>
</dbReference>
<dbReference type="HOGENOM" id="CLU_009579_24_7_1"/>
<name>R7TQD3_CAPTE</name>
<evidence type="ECO:0000256" key="4">
    <source>
        <dbReference type="ARBA" id="ARBA00023136"/>
    </source>
</evidence>
<feature type="transmembrane region" description="Helical" evidence="5">
    <location>
        <begin position="173"/>
        <end position="192"/>
    </location>
</feature>
<comment type="subcellular location">
    <subcellularLocation>
        <location evidence="1">Membrane</location>
    </subcellularLocation>
</comment>
<reference evidence="7 9" key="2">
    <citation type="journal article" date="2013" name="Nature">
        <title>Insights into bilaterian evolution from three spiralian genomes.</title>
        <authorList>
            <person name="Simakov O."/>
            <person name="Marletaz F."/>
            <person name="Cho S.J."/>
            <person name="Edsinger-Gonzales E."/>
            <person name="Havlak P."/>
            <person name="Hellsten U."/>
            <person name="Kuo D.H."/>
            <person name="Larsson T."/>
            <person name="Lv J."/>
            <person name="Arendt D."/>
            <person name="Savage R."/>
            <person name="Osoegawa K."/>
            <person name="de Jong P."/>
            <person name="Grimwood J."/>
            <person name="Chapman J.A."/>
            <person name="Shapiro H."/>
            <person name="Aerts A."/>
            <person name="Otillar R.P."/>
            <person name="Terry A.Y."/>
            <person name="Boore J.L."/>
            <person name="Grigoriev I.V."/>
            <person name="Lindberg D.R."/>
            <person name="Seaver E.C."/>
            <person name="Weisblat D.A."/>
            <person name="Putnam N.H."/>
            <person name="Rokhsar D.S."/>
        </authorList>
    </citation>
    <scope>NUCLEOTIDE SEQUENCE</scope>
    <source>
        <strain evidence="7 9">I ESC-2004</strain>
    </source>
</reference>
<feature type="transmembrane region" description="Helical" evidence="5">
    <location>
        <begin position="95"/>
        <end position="116"/>
    </location>
</feature>
<dbReference type="FunCoup" id="R7TQD3">
    <property type="interactions" value="20"/>
</dbReference>
<feature type="transmembrane region" description="Helical" evidence="5">
    <location>
        <begin position="249"/>
        <end position="274"/>
    </location>
</feature>
<dbReference type="PANTHER" id="PTHR46641:SF2">
    <property type="entry name" value="FMRFAMIDE RECEPTOR"/>
    <property type="match status" value="1"/>
</dbReference>
<dbReference type="InterPro" id="IPR000276">
    <property type="entry name" value="GPCR_Rhodpsn"/>
</dbReference>
<dbReference type="PANTHER" id="PTHR46641">
    <property type="entry name" value="FMRFAMIDE RECEPTOR-RELATED"/>
    <property type="match status" value="1"/>
</dbReference>
<evidence type="ECO:0000313" key="9">
    <source>
        <dbReference type="Proteomes" id="UP000014760"/>
    </source>
</evidence>
<keyword evidence="4 5" id="KW-0472">Membrane</keyword>
<dbReference type="PRINTS" id="PR00237">
    <property type="entry name" value="GPCRRHODOPSN"/>
</dbReference>
<dbReference type="OrthoDB" id="10033446at2759"/>
<sequence>MAAAPARNSSTLTCSQFISNVSNFLDDLNTISGSRNFSDDGSWGHATAANAIEKIIIPAVCVFGILGNVLNLVVLTRKQLKSTMDDMEKSSHLGLVALAVSDFIFCLLSITIHFIIPNKFIFTQKDSIVLFYYFVYYEAVNNIAMLASTWLTVVMALGRYIGICHPLHARGFINLNGTRAAIAIVCMGAVLANLPKFWHYYPKISPCSDLGQQIQALAPAGGVSCDCHYYSKARGDLYGDKTFVWIFRLVYFILSLILPLIILSVCNVCLIRALRQSYKMQRQYRANAPRDSGHRITPTLISLIILFTILVTPSEVIAFFKDDFPSYPLYMTMITSANLLLSINYSINFVLYCVINVQFRKTIKSIVSCAVRGRVSSPEYTKANQCTTLTVNVSECETEM</sequence>
<protein>
    <recommendedName>
        <fullName evidence="6">G-protein coupled receptors family 1 profile domain-containing protein</fullName>
    </recommendedName>
</protein>
<feature type="domain" description="G-protein coupled receptors family 1 profile" evidence="6">
    <location>
        <begin position="67"/>
        <end position="352"/>
    </location>
</feature>
<feature type="transmembrane region" description="Helical" evidence="5">
    <location>
        <begin position="295"/>
        <end position="320"/>
    </location>
</feature>
<dbReference type="InterPro" id="IPR019427">
    <property type="entry name" value="7TM_GPCR_serpentine_rcpt_Srw"/>
</dbReference>
<keyword evidence="9" id="KW-1185">Reference proteome</keyword>
<evidence type="ECO:0000313" key="7">
    <source>
        <dbReference type="EMBL" id="ELT96128.1"/>
    </source>
</evidence>
<feature type="transmembrane region" description="Helical" evidence="5">
    <location>
        <begin position="136"/>
        <end position="161"/>
    </location>
</feature>
<dbReference type="GO" id="GO:0016020">
    <property type="term" value="C:membrane"/>
    <property type="evidence" value="ECO:0007669"/>
    <property type="project" value="UniProtKB-SubCell"/>
</dbReference>
<accession>R7TQD3</accession>
<reference evidence="9" key="1">
    <citation type="submission" date="2012-12" db="EMBL/GenBank/DDBJ databases">
        <authorList>
            <person name="Hellsten U."/>
            <person name="Grimwood J."/>
            <person name="Chapman J.A."/>
            <person name="Shapiro H."/>
            <person name="Aerts A."/>
            <person name="Otillar R.P."/>
            <person name="Terry A.Y."/>
            <person name="Boore J.L."/>
            <person name="Simakov O."/>
            <person name="Marletaz F."/>
            <person name="Cho S.-J."/>
            <person name="Edsinger-Gonzales E."/>
            <person name="Havlak P."/>
            <person name="Kuo D.-H."/>
            <person name="Larsson T."/>
            <person name="Lv J."/>
            <person name="Arendt D."/>
            <person name="Savage R."/>
            <person name="Osoegawa K."/>
            <person name="de Jong P."/>
            <person name="Lindberg D.R."/>
            <person name="Seaver E.C."/>
            <person name="Weisblat D.A."/>
            <person name="Putnam N.H."/>
            <person name="Grigoriev I.V."/>
            <person name="Rokhsar D.S."/>
        </authorList>
    </citation>
    <scope>NUCLEOTIDE SEQUENCE</scope>
    <source>
        <strain evidence="9">I ESC-2004</strain>
    </source>
</reference>
<evidence type="ECO:0000259" key="6">
    <source>
        <dbReference type="PROSITE" id="PS50262"/>
    </source>
</evidence>
<gene>
    <name evidence="7" type="ORF">CAPTEDRAFT_208770</name>
</gene>
<evidence type="ECO:0000256" key="5">
    <source>
        <dbReference type="SAM" id="Phobius"/>
    </source>
</evidence>
<evidence type="ECO:0000256" key="3">
    <source>
        <dbReference type="ARBA" id="ARBA00022989"/>
    </source>
</evidence>
<dbReference type="OMA" id="RTICRMK"/>
<proteinExistence type="predicted"/>
<dbReference type="SUPFAM" id="SSF81321">
    <property type="entry name" value="Family A G protein-coupled receptor-like"/>
    <property type="match status" value="1"/>
</dbReference>
<dbReference type="EnsemblMetazoa" id="CapteT208770">
    <property type="protein sequence ID" value="CapteP208770"/>
    <property type="gene ID" value="CapteG208770"/>
</dbReference>
<keyword evidence="3 5" id="KW-1133">Transmembrane helix</keyword>
<feature type="transmembrane region" description="Helical" evidence="5">
    <location>
        <begin position="55"/>
        <end position="74"/>
    </location>
</feature>
<organism evidence="7">
    <name type="scientific">Capitella teleta</name>
    <name type="common">Polychaete worm</name>
    <dbReference type="NCBI Taxonomy" id="283909"/>
    <lineage>
        <taxon>Eukaryota</taxon>
        <taxon>Metazoa</taxon>
        <taxon>Spiralia</taxon>
        <taxon>Lophotrochozoa</taxon>
        <taxon>Annelida</taxon>
        <taxon>Polychaeta</taxon>
        <taxon>Sedentaria</taxon>
        <taxon>Scolecida</taxon>
        <taxon>Capitellidae</taxon>
        <taxon>Capitella</taxon>
    </lineage>
</organism>
<reference evidence="8" key="3">
    <citation type="submission" date="2015-06" db="UniProtKB">
        <authorList>
            <consortium name="EnsemblMetazoa"/>
        </authorList>
    </citation>
    <scope>IDENTIFICATION</scope>
</reference>
<dbReference type="GO" id="GO:0008528">
    <property type="term" value="F:G protein-coupled peptide receptor activity"/>
    <property type="evidence" value="ECO:0007669"/>
    <property type="project" value="InterPro"/>
</dbReference>
<dbReference type="Pfam" id="PF10324">
    <property type="entry name" value="7TM_GPCR_Srw"/>
    <property type="match status" value="1"/>
</dbReference>
<evidence type="ECO:0000256" key="1">
    <source>
        <dbReference type="ARBA" id="ARBA00004370"/>
    </source>
</evidence>
<dbReference type="STRING" id="283909.R7TQD3"/>
<dbReference type="InterPro" id="IPR052954">
    <property type="entry name" value="GPCR-Ligand_Int"/>
</dbReference>